<dbReference type="InterPro" id="IPR001229">
    <property type="entry name" value="Jacalin-like_lectin_dom"/>
</dbReference>
<dbReference type="AlphaFoldDB" id="K5UMG1"/>
<feature type="region of interest" description="Disordered" evidence="1">
    <location>
        <begin position="39"/>
        <end position="73"/>
    </location>
</feature>
<gene>
    <name evidence="3" type="ORF">PHACADRAFT_128479</name>
</gene>
<evidence type="ECO:0000313" key="4">
    <source>
        <dbReference type="Proteomes" id="UP000008370"/>
    </source>
</evidence>
<reference evidence="3 4" key="1">
    <citation type="journal article" date="2012" name="BMC Genomics">
        <title>Comparative genomics of the white-rot fungi, Phanerochaete carnosa and P. chrysosporium, to elucidate the genetic basis of the distinct wood types they colonize.</title>
        <authorList>
            <person name="Suzuki H."/>
            <person name="MacDonald J."/>
            <person name="Syed K."/>
            <person name="Salamov A."/>
            <person name="Hori C."/>
            <person name="Aerts A."/>
            <person name="Henrissat B."/>
            <person name="Wiebenga A."/>
            <person name="vanKuyk P.A."/>
            <person name="Barry K."/>
            <person name="Lindquist E."/>
            <person name="LaButti K."/>
            <person name="Lapidus A."/>
            <person name="Lucas S."/>
            <person name="Coutinho P."/>
            <person name="Gong Y."/>
            <person name="Samejima M."/>
            <person name="Mahadevan R."/>
            <person name="Abou-Zaid M."/>
            <person name="de Vries R.P."/>
            <person name="Igarashi K."/>
            <person name="Yadav J.S."/>
            <person name="Grigoriev I.V."/>
            <person name="Master E.R."/>
        </authorList>
    </citation>
    <scope>NUCLEOTIDE SEQUENCE [LARGE SCALE GENOMIC DNA]</scope>
    <source>
        <strain evidence="3 4">HHB-10118-sp</strain>
    </source>
</reference>
<dbReference type="HOGENOM" id="CLU_496152_0_0_1"/>
<dbReference type="Proteomes" id="UP000008370">
    <property type="component" value="Unassembled WGS sequence"/>
</dbReference>
<dbReference type="OrthoDB" id="10625227at2759"/>
<dbReference type="InterPro" id="IPR036404">
    <property type="entry name" value="Jacalin-like_lectin_dom_sf"/>
</dbReference>
<protein>
    <recommendedName>
        <fullName evidence="2">Jacalin-type lectin domain-containing protein</fullName>
    </recommendedName>
</protein>
<dbReference type="GeneID" id="18908112"/>
<evidence type="ECO:0000256" key="1">
    <source>
        <dbReference type="SAM" id="MobiDB-lite"/>
    </source>
</evidence>
<dbReference type="EMBL" id="JH930477">
    <property type="protein sequence ID" value="EKM50871.1"/>
    <property type="molecule type" value="Genomic_DNA"/>
</dbReference>
<dbReference type="SUPFAM" id="SSF51101">
    <property type="entry name" value="Mannose-binding lectins"/>
    <property type="match status" value="1"/>
</dbReference>
<dbReference type="Pfam" id="PF01419">
    <property type="entry name" value="Jacalin"/>
    <property type="match status" value="1"/>
</dbReference>
<proteinExistence type="predicted"/>
<dbReference type="KEGG" id="pco:PHACADRAFT_128479"/>
<dbReference type="Gene3D" id="2.100.10.30">
    <property type="entry name" value="Jacalin-like lectin domain"/>
    <property type="match status" value="1"/>
</dbReference>
<organism evidence="3 4">
    <name type="scientific">Phanerochaete carnosa (strain HHB-10118-sp)</name>
    <name type="common">White-rot fungus</name>
    <name type="synonym">Peniophora carnosa</name>
    <dbReference type="NCBI Taxonomy" id="650164"/>
    <lineage>
        <taxon>Eukaryota</taxon>
        <taxon>Fungi</taxon>
        <taxon>Dikarya</taxon>
        <taxon>Basidiomycota</taxon>
        <taxon>Agaricomycotina</taxon>
        <taxon>Agaricomycetes</taxon>
        <taxon>Polyporales</taxon>
        <taxon>Phanerochaetaceae</taxon>
        <taxon>Phanerochaete</taxon>
    </lineage>
</organism>
<evidence type="ECO:0000313" key="3">
    <source>
        <dbReference type="EMBL" id="EKM50871.1"/>
    </source>
</evidence>
<dbReference type="InParanoid" id="K5UMG1"/>
<feature type="domain" description="Jacalin-type lectin" evidence="2">
    <location>
        <begin position="77"/>
        <end position="157"/>
    </location>
</feature>
<name>K5UMG1_PHACS</name>
<keyword evidence="4" id="KW-1185">Reference proteome</keyword>
<sequence>MPDVLSPLPGKLLLTPGSGTIRGDPELLDSYFPIRSSRVESDAEGHGVRSPLRRPITPSPVSPLSHDPRAAGDRPSKVIKKVYVRIERHVYDVKIAYDGGSETSWRSSNTGQQLEFELAEGEYITHVWYAADNDSIQGVLFGTSTGRKSGWLGFEYGLYGLLVKDGCILGSLSGIIQDGRLSTLTPEWLPYRLGGEIRWYQTRHATLEAEWTEYRSAVAELEQQISGGRISWDQLGTYTIAVTDALAELVQDVEILRGMEQESSTALVKVTALREEYLTSHLRVCRQASEAIRTQLSLLANVLGPLSGQLGPSVESIRERGAKLLSLLVKLREDVQVYIQSLGQVVVNLGNELDIWKLQADSARLAFAEDKEKFNKVMAPKGITVTETNDQEASLWGLQDWYHRIPPELIENTAESHILVEVTKSDARMQYAISQITFLQRNKKQLSAHKSQVETLQRQIDVTVSSLRDVIRTVQSLHPDGGAISQGGSNLAALVKSLVALVEQLLVATRSREFGTILVSILQSILSDTGFEFREDGRLLLRASKAIIS</sequence>
<accession>K5UMG1</accession>
<evidence type="ECO:0000259" key="2">
    <source>
        <dbReference type="Pfam" id="PF01419"/>
    </source>
</evidence>
<dbReference type="RefSeq" id="XP_007400038.1">
    <property type="nucleotide sequence ID" value="XM_007399976.1"/>
</dbReference>